<gene>
    <name evidence="3" type="primary">nad2</name>
</gene>
<keyword evidence="3" id="KW-0496">Mitochondrion</keyword>
<evidence type="ECO:0000259" key="2">
    <source>
        <dbReference type="Pfam" id="PF00361"/>
    </source>
</evidence>
<feature type="domain" description="NADH:quinone oxidoreductase/Mrp antiporter transmembrane" evidence="2">
    <location>
        <begin position="11"/>
        <end position="103"/>
    </location>
</feature>
<feature type="transmembrane region" description="Helical" evidence="1">
    <location>
        <begin position="156"/>
        <end position="173"/>
    </location>
</feature>
<keyword evidence="1" id="KW-0472">Membrane</keyword>
<sequence length="174" mass="20627">MFIYLQNELVTYGFSVLIINIINYLITFLLIMIIILLSNTSKFKSLNQFKEFNSYNFILYSLIFSLMSMAGIPPLLGFTGKFLAILYSSFKSQYIIIIIMTILNIFAMYFYVQNLRFVIKKTKSNILLYKNYYINLNFKLILNLTILNFFNFFGILFFSDLLIIINYITSYIYI</sequence>
<name>Q09F71_TETPR</name>
<feature type="transmembrane region" description="Helical" evidence="1">
    <location>
        <begin position="12"/>
        <end position="37"/>
    </location>
</feature>
<keyword evidence="1" id="KW-1133">Transmembrane helix</keyword>
<evidence type="ECO:0000256" key="1">
    <source>
        <dbReference type="SAM" id="Phobius"/>
    </source>
</evidence>
<organism evidence="3">
    <name type="scientific">Tetrahymena paravorax</name>
    <dbReference type="NCBI Taxonomy" id="5905"/>
    <lineage>
        <taxon>Eukaryota</taxon>
        <taxon>Sar</taxon>
        <taxon>Alveolata</taxon>
        <taxon>Ciliophora</taxon>
        <taxon>Intramacronucleata</taxon>
        <taxon>Oligohymenophorea</taxon>
        <taxon>Hymenostomatida</taxon>
        <taxon>Tetrahymenina</taxon>
        <taxon>Tetrahymenidae</taxon>
        <taxon>Tetrahymena</taxon>
    </lineage>
</organism>
<reference evidence="3" key="1">
    <citation type="journal article" date="2007" name="PLoS ONE">
        <title>Complete mitochondrial genome sequence of three tetrahymena species reveals mutation hot spots and accelerated nonsynonymous substitutions in Ymf genes.</title>
        <authorList>
            <person name="Moradian M.M."/>
            <person name="Beglaryan D."/>
            <person name="Skozylas J.M."/>
            <person name="Kerikorian V."/>
        </authorList>
    </citation>
    <scope>NUCLEOTIDE SEQUENCE</scope>
    <source>
        <strain evidence="3">RP</strain>
    </source>
</reference>
<feature type="transmembrane region" description="Helical" evidence="1">
    <location>
        <begin position="57"/>
        <end position="87"/>
    </location>
</feature>
<dbReference type="RefSeq" id="YP_740771.1">
    <property type="nucleotide sequence ID" value="NC_008338.1"/>
</dbReference>
<dbReference type="InterPro" id="IPR001750">
    <property type="entry name" value="ND/Mrp_TM"/>
</dbReference>
<dbReference type="EMBL" id="DQ927304">
    <property type="protein sequence ID" value="ABI51680.1"/>
    <property type="molecule type" value="Genomic_DNA"/>
</dbReference>
<dbReference type="Pfam" id="PF00361">
    <property type="entry name" value="Proton_antipo_M"/>
    <property type="match status" value="1"/>
</dbReference>
<evidence type="ECO:0000313" key="3">
    <source>
        <dbReference type="EMBL" id="ABI51680.1"/>
    </source>
</evidence>
<keyword evidence="1" id="KW-0812">Transmembrane</keyword>
<dbReference type="AlphaFoldDB" id="Q09F71"/>
<dbReference type="GeneID" id="4271479"/>
<geneLocation type="mitochondrion" evidence="3"/>
<accession>Q09F71</accession>
<protein>
    <submittedName>
        <fullName evidence="3">NADH dehydrogenase subunit 2</fullName>
    </submittedName>
</protein>
<feature type="transmembrane region" description="Helical" evidence="1">
    <location>
        <begin position="93"/>
        <end position="112"/>
    </location>
</feature>
<proteinExistence type="predicted"/>